<sequence length="228" mass="25579">MTVAWEMSQWRRTSWGAVLVVGQECVRYVLAGKHKWECADQAHVVEVNARVEPGWVNYTVSAYTPPKGKHVPGEMVVGFGSTRMQRPKYRPALPSDLFYLRLRDPGSIEAVLQSVTARLRYCGLSLSLDVRGRNGGAPWDPTPNRDWHALSGSRYSLTRGGASPIEYDASPSGVDAEYEKVVRESGGQVVPWLACQVRRIHMGGEWVDVVDRATGEWVDVQDDGMWFW</sequence>
<protein>
    <submittedName>
        <fullName evidence="1">Uncharacterized protein</fullName>
    </submittedName>
</protein>
<evidence type="ECO:0000313" key="1">
    <source>
        <dbReference type="EMBL" id="ORZ32966.1"/>
    </source>
</evidence>
<dbReference type="Proteomes" id="UP000193411">
    <property type="component" value="Unassembled WGS sequence"/>
</dbReference>
<keyword evidence="2" id="KW-1185">Reference proteome</keyword>
<organism evidence="1 2">
    <name type="scientific">Catenaria anguillulae PL171</name>
    <dbReference type="NCBI Taxonomy" id="765915"/>
    <lineage>
        <taxon>Eukaryota</taxon>
        <taxon>Fungi</taxon>
        <taxon>Fungi incertae sedis</taxon>
        <taxon>Blastocladiomycota</taxon>
        <taxon>Blastocladiomycetes</taxon>
        <taxon>Blastocladiales</taxon>
        <taxon>Catenariaceae</taxon>
        <taxon>Catenaria</taxon>
    </lineage>
</organism>
<reference evidence="1 2" key="1">
    <citation type="submission" date="2016-07" db="EMBL/GenBank/DDBJ databases">
        <title>Pervasive Adenine N6-methylation of Active Genes in Fungi.</title>
        <authorList>
            <consortium name="DOE Joint Genome Institute"/>
            <person name="Mondo S.J."/>
            <person name="Dannebaum R.O."/>
            <person name="Kuo R.C."/>
            <person name="Labutti K."/>
            <person name="Haridas S."/>
            <person name="Kuo A."/>
            <person name="Salamov A."/>
            <person name="Ahrendt S.R."/>
            <person name="Lipzen A."/>
            <person name="Sullivan W."/>
            <person name="Andreopoulos W.B."/>
            <person name="Clum A."/>
            <person name="Lindquist E."/>
            <person name="Daum C."/>
            <person name="Ramamoorthy G.K."/>
            <person name="Gryganskyi A."/>
            <person name="Culley D."/>
            <person name="Magnuson J.K."/>
            <person name="James T.Y."/>
            <person name="O'Malley M.A."/>
            <person name="Stajich J.E."/>
            <person name="Spatafora J.W."/>
            <person name="Visel A."/>
            <person name="Grigoriev I.V."/>
        </authorList>
    </citation>
    <scope>NUCLEOTIDE SEQUENCE [LARGE SCALE GENOMIC DNA]</scope>
    <source>
        <strain evidence="1 2">PL171</strain>
    </source>
</reference>
<accession>A0A1Y2HEH3</accession>
<dbReference type="EMBL" id="MCFL01000040">
    <property type="protein sequence ID" value="ORZ32966.1"/>
    <property type="molecule type" value="Genomic_DNA"/>
</dbReference>
<comment type="caution">
    <text evidence="1">The sequence shown here is derived from an EMBL/GenBank/DDBJ whole genome shotgun (WGS) entry which is preliminary data.</text>
</comment>
<evidence type="ECO:0000313" key="2">
    <source>
        <dbReference type="Proteomes" id="UP000193411"/>
    </source>
</evidence>
<gene>
    <name evidence="1" type="ORF">BCR44DRAFT_35093</name>
</gene>
<dbReference type="OrthoDB" id="5560926at2759"/>
<name>A0A1Y2HEH3_9FUNG</name>
<proteinExistence type="predicted"/>
<dbReference type="AlphaFoldDB" id="A0A1Y2HEH3"/>